<protein>
    <submittedName>
        <fullName evidence="1">Uncharacterized protein</fullName>
    </submittedName>
</protein>
<sequence>MEYIGFYKLEVGEVRNNLTQIFRIQNLKQRLPTFFGGLGPDGFGEVIFRYDGEQYQFIVQKRIIGIDWARFVARAQLTIGIRLLLVHSADRIISVLLFKDGIGLNLIWGSSGLGQVHTGLIEAAALPVTAESEIRRT</sequence>
<organism evidence="1 2">
    <name type="scientific">Lithospermum erythrorhizon</name>
    <name type="common">Purple gromwell</name>
    <name type="synonym">Lithospermum officinale var. erythrorhizon</name>
    <dbReference type="NCBI Taxonomy" id="34254"/>
    <lineage>
        <taxon>Eukaryota</taxon>
        <taxon>Viridiplantae</taxon>
        <taxon>Streptophyta</taxon>
        <taxon>Embryophyta</taxon>
        <taxon>Tracheophyta</taxon>
        <taxon>Spermatophyta</taxon>
        <taxon>Magnoliopsida</taxon>
        <taxon>eudicotyledons</taxon>
        <taxon>Gunneridae</taxon>
        <taxon>Pentapetalae</taxon>
        <taxon>asterids</taxon>
        <taxon>lamiids</taxon>
        <taxon>Boraginales</taxon>
        <taxon>Boraginaceae</taxon>
        <taxon>Boraginoideae</taxon>
        <taxon>Lithospermeae</taxon>
        <taxon>Lithospermum</taxon>
    </lineage>
</organism>
<name>A0AAV3PMI2_LITER</name>
<evidence type="ECO:0000313" key="1">
    <source>
        <dbReference type="EMBL" id="GAA0152460.1"/>
    </source>
</evidence>
<proteinExistence type="predicted"/>
<accession>A0AAV3PMI2</accession>
<dbReference type="AlphaFoldDB" id="A0AAV3PMI2"/>
<keyword evidence="2" id="KW-1185">Reference proteome</keyword>
<comment type="caution">
    <text evidence="1">The sequence shown here is derived from an EMBL/GenBank/DDBJ whole genome shotgun (WGS) entry which is preliminary data.</text>
</comment>
<gene>
    <name evidence="1" type="ORF">LIER_43177</name>
</gene>
<evidence type="ECO:0000313" key="2">
    <source>
        <dbReference type="Proteomes" id="UP001454036"/>
    </source>
</evidence>
<dbReference type="Proteomes" id="UP001454036">
    <property type="component" value="Unassembled WGS sequence"/>
</dbReference>
<dbReference type="EMBL" id="BAABME010033307">
    <property type="protein sequence ID" value="GAA0152460.1"/>
    <property type="molecule type" value="Genomic_DNA"/>
</dbReference>
<reference evidence="1 2" key="1">
    <citation type="submission" date="2024-01" db="EMBL/GenBank/DDBJ databases">
        <title>The complete chloroplast genome sequence of Lithospermum erythrorhizon: insights into the phylogenetic relationship among Boraginaceae species and the maternal lineages of purple gromwells.</title>
        <authorList>
            <person name="Okada T."/>
            <person name="Watanabe K."/>
        </authorList>
    </citation>
    <scope>NUCLEOTIDE SEQUENCE [LARGE SCALE GENOMIC DNA]</scope>
</reference>